<evidence type="ECO:0000313" key="2">
    <source>
        <dbReference type="EMBL" id="KKK91949.1"/>
    </source>
</evidence>
<comment type="caution">
    <text evidence="2">The sequence shown here is derived from an EMBL/GenBank/DDBJ whole genome shotgun (WGS) entry which is preliminary data.</text>
</comment>
<keyword evidence="1" id="KW-1133">Transmembrane helix</keyword>
<feature type="transmembrane region" description="Helical" evidence="1">
    <location>
        <begin position="21"/>
        <end position="39"/>
    </location>
</feature>
<keyword evidence="1" id="KW-0812">Transmembrane</keyword>
<gene>
    <name evidence="2" type="ORF">LCGC14_2707800</name>
</gene>
<reference evidence="2" key="1">
    <citation type="journal article" date="2015" name="Nature">
        <title>Complex archaea that bridge the gap between prokaryotes and eukaryotes.</title>
        <authorList>
            <person name="Spang A."/>
            <person name="Saw J.H."/>
            <person name="Jorgensen S.L."/>
            <person name="Zaremba-Niedzwiedzka K."/>
            <person name="Martijn J."/>
            <person name="Lind A.E."/>
            <person name="van Eijk R."/>
            <person name="Schleper C."/>
            <person name="Guy L."/>
            <person name="Ettema T.J."/>
        </authorList>
    </citation>
    <scope>NUCLEOTIDE SEQUENCE</scope>
</reference>
<protein>
    <submittedName>
        <fullName evidence="2">Uncharacterized protein</fullName>
    </submittedName>
</protein>
<dbReference type="EMBL" id="LAZR01048429">
    <property type="protein sequence ID" value="KKK91949.1"/>
    <property type="molecule type" value="Genomic_DNA"/>
</dbReference>
<dbReference type="AlphaFoldDB" id="A0A0F9BMX2"/>
<feature type="transmembrane region" description="Helical" evidence="1">
    <location>
        <begin position="70"/>
        <end position="94"/>
    </location>
</feature>
<name>A0A0F9BMX2_9ZZZZ</name>
<evidence type="ECO:0000256" key="1">
    <source>
        <dbReference type="SAM" id="Phobius"/>
    </source>
</evidence>
<organism evidence="2">
    <name type="scientific">marine sediment metagenome</name>
    <dbReference type="NCBI Taxonomy" id="412755"/>
    <lineage>
        <taxon>unclassified sequences</taxon>
        <taxon>metagenomes</taxon>
        <taxon>ecological metagenomes</taxon>
    </lineage>
</organism>
<accession>A0A0F9BMX2</accession>
<keyword evidence="1" id="KW-0472">Membrane</keyword>
<proteinExistence type="predicted"/>
<sequence length="120" mass="14085">MNKEVELLARKYFWQQKIKEVSLFLIITLSIILIPYLLGHNIGDNKDEMCSFEVDADGECHIIMQWFEGIIYLIFIGLVLLAGAVILVIFLEWIDDNWIKAKKKAYKEYRKTKSKEKKDG</sequence>